<evidence type="ECO:0000313" key="2">
    <source>
        <dbReference type="Proteomes" id="UP000789702"/>
    </source>
</evidence>
<feature type="non-terminal residue" evidence="1">
    <location>
        <position position="272"/>
    </location>
</feature>
<keyword evidence="2" id="KW-1185">Reference proteome</keyword>
<dbReference type="Proteomes" id="UP000789702">
    <property type="component" value="Unassembled WGS sequence"/>
</dbReference>
<protein>
    <submittedName>
        <fullName evidence="1">3267_t:CDS:1</fullName>
    </submittedName>
</protein>
<accession>A0ACA9MWK5</accession>
<evidence type="ECO:0000313" key="1">
    <source>
        <dbReference type="EMBL" id="CAG8614081.1"/>
    </source>
</evidence>
<organism evidence="1 2">
    <name type="scientific">Dentiscutata heterogama</name>
    <dbReference type="NCBI Taxonomy" id="1316150"/>
    <lineage>
        <taxon>Eukaryota</taxon>
        <taxon>Fungi</taxon>
        <taxon>Fungi incertae sedis</taxon>
        <taxon>Mucoromycota</taxon>
        <taxon>Glomeromycotina</taxon>
        <taxon>Glomeromycetes</taxon>
        <taxon>Diversisporales</taxon>
        <taxon>Gigasporaceae</taxon>
        <taxon>Dentiscutata</taxon>
    </lineage>
</organism>
<proteinExistence type="predicted"/>
<reference evidence="1" key="1">
    <citation type="submission" date="2021-06" db="EMBL/GenBank/DDBJ databases">
        <authorList>
            <person name="Kallberg Y."/>
            <person name="Tangrot J."/>
            <person name="Rosling A."/>
        </authorList>
    </citation>
    <scope>NUCLEOTIDE SEQUENCE</scope>
    <source>
        <strain evidence="1">IL203A</strain>
    </source>
</reference>
<comment type="caution">
    <text evidence="1">The sequence shown here is derived from an EMBL/GenBank/DDBJ whole genome shotgun (WGS) entry which is preliminary data.</text>
</comment>
<gene>
    <name evidence="1" type="ORF">DHETER_LOCUS7752</name>
</gene>
<sequence>MISSPPLTPTLHIPDSVHPPIPGESHRYYGNIHKNQVKLPSNIQTSQPSRSDIDGSVENDLDIHEATAAGNMARVKELLAPHGSGETTSSFLLANGASTSSGLTPLHYAASRGHLEIVKWLIADAGAIVDLEDQTGETALLKAAYNGRVDVVAWLLRMQANIEQKDNDGWTALHNASAQGHLHIVKHLLEIAHADVDVKSNKGHTPLVNAASKGHRDIVEYLLDRGGANPLIKNKFGETAYDAAAISQEVYICELLEKAERDWWKGKKPLPQ</sequence>
<dbReference type="EMBL" id="CAJVPU010011381">
    <property type="protein sequence ID" value="CAG8614081.1"/>
    <property type="molecule type" value="Genomic_DNA"/>
</dbReference>
<name>A0ACA9MWK5_9GLOM</name>